<gene>
    <name evidence="3" type="ORF">OHA16_35795</name>
</gene>
<feature type="domain" description="Peptidase C14 caspase" evidence="2">
    <location>
        <begin position="6"/>
        <end position="216"/>
    </location>
</feature>
<protein>
    <submittedName>
        <fullName evidence="3">Caspase family protein</fullName>
    </submittedName>
</protein>
<name>A0ABZ1UA09_9ACTN</name>
<dbReference type="Proteomes" id="UP001432222">
    <property type="component" value="Chromosome"/>
</dbReference>
<feature type="compositionally biased region" description="Pro residues" evidence="1">
    <location>
        <begin position="783"/>
        <end position="820"/>
    </location>
</feature>
<dbReference type="Gene3D" id="3.40.50.1460">
    <property type="match status" value="1"/>
</dbReference>
<evidence type="ECO:0000256" key="1">
    <source>
        <dbReference type="SAM" id="MobiDB-lite"/>
    </source>
</evidence>
<evidence type="ECO:0000313" key="4">
    <source>
        <dbReference type="Proteomes" id="UP001432222"/>
    </source>
</evidence>
<dbReference type="InterPro" id="IPR029030">
    <property type="entry name" value="Caspase-like_dom_sf"/>
</dbReference>
<evidence type="ECO:0000313" key="3">
    <source>
        <dbReference type="EMBL" id="WUQ87876.1"/>
    </source>
</evidence>
<feature type="region of interest" description="Disordered" evidence="1">
    <location>
        <begin position="772"/>
        <end position="825"/>
    </location>
</feature>
<reference evidence="3" key="1">
    <citation type="submission" date="2022-10" db="EMBL/GenBank/DDBJ databases">
        <title>The complete genomes of actinobacterial strains from the NBC collection.</title>
        <authorList>
            <person name="Joergensen T.S."/>
            <person name="Alvarez Arevalo M."/>
            <person name="Sterndorff E.B."/>
            <person name="Faurdal D."/>
            <person name="Vuksanovic O."/>
            <person name="Mourched A.-S."/>
            <person name="Charusanti P."/>
            <person name="Shaw S."/>
            <person name="Blin K."/>
            <person name="Weber T."/>
        </authorList>
    </citation>
    <scope>NUCLEOTIDE SEQUENCE</scope>
    <source>
        <strain evidence="3">NBC_00222</strain>
    </source>
</reference>
<accession>A0ABZ1UA09</accession>
<dbReference type="SUPFAM" id="SSF52129">
    <property type="entry name" value="Caspase-like"/>
    <property type="match status" value="1"/>
</dbReference>
<dbReference type="Pfam" id="PF00656">
    <property type="entry name" value="Peptidase_C14"/>
    <property type="match status" value="1"/>
</dbReference>
<dbReference type="RefSeq" id="WP_328958431.1">
    <property type="nucleotide sequence ID" value="NZ_CP108110.1"/>
</dbReference>
<evidence type="ECO:0000259" key="2">
    <source>
        <dbReference type="Pfam" id="PF00656"/>
    </source>
</evidence>
<keyword evidence="4" id="KW-1185">Reference proteome</keyword>
<feature type="region of interest" description="Disordered" evidence="1">
    <location>
        <begin position="1442"/>
        <end position="1467"/>
    </location>
</feature>
<dbReference type="EMBL" id="CP108110">
    <property type="protein sequence ID" value="WUQ87876.1"/>
    <property type="molecule type" value="Genomic_DNA"/>
</dbReference>
<dbReference type="InterPro" id="IPR011600">
    <property type="entry name" value="Pept_C14_caspase"/>
</dbReference>
<dbReference type="PANTHER" id="PTHR22576:SF37">
    <property type="entry name" value="MUCOSA-ASSOCIATED LYMPHOID TISSUE LYMPHOMA TRANSLOCATION PROTEIN 1"/>
    <property type="match status" value="1"/>
</dbReference>
<dbReference type="PANTHER" id="PTHR22576">
    <property type="entry name" value="MUCOSA ASSOCIATED LYMPHOID TISSUE LYMPHOMA TRANSLOCATION PROTEIN 1/PARACASPASE"/>
    <property type="match status" value="1"/>
</dbReference>
<proteinExistence type="predicted"/>
<organism evidence="3 4">
    <name type="scientific">Kitasatospora purpeofusca</name>
    <dbReference type="NCBI Taxonomy" id="67352"/>
    <lineage>
        <taxon>Bacteria</taxon>
        <taxon>Bacillati</taxon>
        <taxon>Actinomycetota</taxon>
        <taxon>Actinomycetes</taxon>
        <taxon>Kitasatosporales</taxon>
        <taxon>Streptomycetaceae</taxon>
        <taxon>Kitasatospora</taxon>
    </lineage>
</organism>
<feature type="compositionally biased region" description="Basic residues" evidence="1">
    <location>
        <begin position="1457"/>
        <end position="1467"/>
    </location>
</feature>
<sequence>MGGFAALLIGASDYERVGFTPLPFVPRDLERLDAALRARGFRVERPGAGERISWNFVNGEVSRFLEKARRGETLLICLSGHGLHAQGVDYLIPEDLHRYRKPLWSGCVAIDWRGDVENTRAAQVLFLIDACREGVGGDTMAGAVGWATGRAMTVKARRIAHLYACSPGGYAHFVAAGSGSFSLFSRALQQVLLAHDGPLTLEQLGEAVQLRIEVLHTEHGKPGAAQEVRVLTDADQAEFLVAGPLLELAPVRVEDEPPAVEQPSADPGLRALLGRAVHQYQTSERTELLEEYAVLGPTDELIDHTGRLEATAVAAMWDAAARRRPVAPLLVLVGALGKAGRGGVAHLLLEVAAVRPAPELPVLLTGLAALAAPEGDAGLPVETVDALRSTLLRALAALPADAWAACVVELHRAGLAAEAARVSDEPRPVEDLPPLLAALEAEELPTEVRRLVRATVARLGSRSVDGLLVVLSRAGAVEARATALAAMAEWSVEAVAGWLRFTRGRGGLERDATAVVRTLVAQHRDVRSLPRLLREAGMSRYLDVFHEECARQEPRDLHRLLRGLSDGDVHESVRPDEDALTVVRLAAGLMVPKEAGELTVLLCGHGPDNLLEPFLEALCGASSERVAHILVRVWELPSVGRPDRDPVAAAVSVLGRRYPAEQVGPLLAALEQRRLPAVVARLQDAVVRDRSAVELLTVLARTPSAARDVLLRQILVLRREPGRLAELLDACGEERFASLGEPLARAVVAECGAAELTALLAELRARNRQTGERLLRDRLGPTPSGPTPTPSVPVPLPEPGPRRNPGPALTPAPAPDPAPDPLRAAEDRGSLLGAARRGSPGEVAELIVALDARGPGGGAAVDVGELLRTFLDAGPVQRSGALIEALRSEHRGSRPGEQLVEALRAHAARLFAAARAIGSEPGTQYLLDAFLSGPQLRPAEFRALIGELGRTGGGREAGLLLDRLGRSQPPPAVVGLLEALRDDEAFEVLCRAAAGRPVREVAEVLGNFRLERLRRGQAIQRFVEHVARATAPDRFAELLVELLAGRQGVLAGAVLGAARWTGSEAEIGRLFTALDARGEEVRGLALDTLAPELSAQQAQGILAHLHRHGAEQVGLPVLRVHARRADIPTFWADLNERGWFRYAAALVDEAPPDAPVVAWYRHLYRTVPGLDRAGLLRTVGAVGPVGELAERAVRGGPARAALTAAVLYREPEDVVGLLAALAELPYPPIGPDMPWPVVPDRRAELCQVLAAARPAPELALILRALRVTGRPAEAERIVDHVLADEPADRVAARVAALLEAPPPVDGPTDRDPAGPPSNEVAELLAGRVLAGGSVAGVIGSLLRIGRSGSAEMLATELSSRGRTGTEVARAVASLADLAPELSRRMTVNVCRHRPPEHVADFLQYLELAGHGTALREAIATVSSRPPDEVAELRRWLEQRGHRELSARLSGPAELPARRARWRDRRRP</sequence>
<dbReference type="InterPro" id="IPR052039">
    <property type="entry name" value="Caspase-related_regulators"/>
</dbReference>